<evidence type="ECO:0000313" key="4">
    <source>
        <dbReference type="WBParaSite" id="DME_0000018001-mRNA-1"/>
    </source>
</evidence>
<dbReference type="OrthoDB" id="5832634at2759"/>
<organism evidence="2 4">
    <name type="scientific">Dracunculus medinensis</name>
    <name type="common">Guinea worm</name>
    <dbReference type="NCBI Taxonomy" id="318479"/>
    <lineage>
        <taxon>Eukaryota</taxon>
        <taxon>Metazoa</taxon>
        <taxon>Ecdysozoa</taxon>
        <taxon>Nematoda</taxon>
        <taxon>Chromadorea</taxon>
        <taxon>Rhabditida</taxon>
        <taxon>Spirurina</taxon>
        <taxon>Dracunculoidea</taxon>
        <taxon>Dracunculidae</taxon>
        <taxon>Dracunculus</taxon>
    </lineage>
</organism>
<accession>A0A0N4U0T8</accession>
<name>A0A0N4U0T8_DRAME</name>
<evidence type="ECO:0000313" key="3">
    <source>
        <dbReference type="Proteomes" id="UP000274756"/>
    </source>
</evidence>
<gene>
    <name evidence="1" type="ORF">DME_LOCUS4540</name>
</gene>
<evidence type="ECO:0000313" key="1">
    <source>
        <dbReference type="EMBL" id="VDN54567.1"/>
    </source>
</evidence>
<proteinExistence type="predicted"/>
<dbReference type="WBParaSite" id="DME_0000018001-mRNA-1">
    <property type="protein sequence ID" value="DME_0000018001-mRNA-1"/>
    <property type="gene ID" value="DME_0000018001"/>
</dbReference>
<dbReference type="Proteomes" id="UP000038040">
    <property type="component" value="Unplaced"/>
</dbReference>
<evidence type="ECO:0000313" key="2">
    <source>
        <dbReference type="Proteomes" id="UP000038040"/>
    </source>
</evidence>
<protein>
    <submittedName>
        <fullName evidence="4">FBA_2 domain-containing protein</fullName>
    </submittedName>
</protein>
<keyword evidence="3" id="KW-1185">Reference proteome</keyword>
<dbReference type="AlphaFoldDB" id="A0A0N4U0T8"/>
<sequence length="268" mass="31528">MRVSRRFQGLIRARFRNILYLEIYKSDIYSISSKNEPINGWIFRLTIIFDQPERTFYKYGQILAEATQRSMKFVVHDKWSSIDVQRLFSAIRLFAPLVHTVSIYKVLNDWSLSFINSHTIWQFQMDVSILELVVAGVSSMDLSRWYSFQCYLQKFSDSVGEEFMHLHCIATFSDQSLFPKLKEATIRVNEKEFSILSRISQYAIKVNGIFPIESLENFRISLISNHGHLTVFNASRRKNAKSLLIFKDWIGISNLNERYCQQYVIPCK</sequence>
<reference evidence="4" key="1">
    <citation type="submission" date="2017-02" db="UniProtKB">
        <authorList>
            <consortium name="WormBaseParasite"/>
        </authorList>
    </citation>
    <scope>IDENTIFICATION</scope>
</reference>
<dbReference type="Proteomes" id="UP000274756">
    <property type="component" value="Unassembled WGS sequence"/>
</dbReference>
<dbReference type="EMBL" id="UYYG01001150">
    <property type="protein sequence ID" value="VDN54567.1"/>
    <property type="molecule type" value="Genomic_DNA"/>
</dbReference>
<reference evidence="1 3" key="2">
    <citation type="submission" date="2018-11" db="EMBL/GenBank/DDBJ databases">
        <authorList>
            <consortium name="Pathogen Informatics"/>
        </authorList>
    </citation>
    <scope>NUCLEOTIDE SEQUENCE [LARGE SCALE GENOMIC DNA]</scope>
</reference>